<reference evidence="1 2" key="1">
    <citation type="submission" date="2019-09" db="EMBL/GenBank/DDBJ databases">
        <title>Draft genome of the ectomycorrhizal ascomycete Sphaerosporella brunnea.</title>
        <authorList>
            <consortium name="DOE Joint Genome Institute"/>
            <person name="Benucci G.M."/>
            <person name="Marozzi G."/>
            <person name="Antonielli L."/>
            <person name="Sanchez S."/>
            <person name="Marco P."/>
            <person name="Wang X."/>
            <person name="Falini L.B."/>
            <person name="Barry K."/>
            <person name="Haridas S."/>
            <person name="Lipzen A."/>
            <person name="Labutti K."/>
            <person name="Grigoriev I.V."/>
            <person name="Murat C."/>
            <person name="Martin F."/>
            <person name="Albertini E."/>
            <person name="Donnini D."/>
            <person name="Bonito G."/>
        </authorList>
    </citation>
    <scope>NUCLEOTIDE SEQUENCE [LARGE SCALE GENOMIC DNA]</scope>
    <source>
        <strain evidence="1 2">Sb_GMNB300</strain>
    </source>
</reference>
<dbReference type="Proteomes" id="UP000326924">
    <property type="component" value="Unassembled WGS sequence"/>
</dbReference>
<comment type="caution">
    <text evidence="1">The sequence shown here is derived from an EMBL/GenBank/DDBJ whole genome shotgun (WGS) entry which is preliminary data.</text>
</comment>
<evidence type="ECO:0000313" key="1">
    <source>
        <dbReference type="EMBL" id="KAA8910270.1"/>
    </source>
</evidence>
<protein>
    <submittedName>
        <fullName evidence="1">Uncharacterized protein</fullName>
    </submittedName>
</protein>
<organism evidence="1 2">
    <name type="scientific">Sphaerosporella brunnea</name>
    <dbReference type="NCBI Taxonomy" id="1250544"/>
    <lineage>
        <taxon>Eukaryota</taxon>
        <taxon>Fungi</taxon>
        <taxon>Dikarya</taxon>
        <taxon>Ascomycota</taxon>
        <taxon>Pezizomycotina</taxon>
        <taxon>Pezizomycetes</taxon>
        <taxon>Pezizales</taxon>
        <taxon>Pyronemataceae</taxon>
        <taxon>Sphaerosporella</taxon>
    </lineage>
</organism>
<proteinExistence type="predicted"/>
<keyword evidence="2" id="KW-1185">Reference proteome</keyword>
<accession>A0A5J5F293</accession>
<dbReference type="EMBL" id="VXIS01000048">
    <property type="protein sequence ID" value="KAA8910270.1"/>
    <property type="molecule type" value="Genomic_DNA"/>
</dbReference>
<evidence type="ECO:0000313" key="2">
    <source>
        <dbReference type="Proteomes" id="UP000326924"/>
    </source>
</evidence>
<dbReference type="InParanoid" id="A0A5J5F293"/>
<name>A0A5J5F293_9PEZI</name>
<sequence>MCKQELAVVAIGGQATAQGSMRFVLSRGRKKKIKKKSPFPVRWIQDRLAGLLLDGCVPPQNPCCPALDHLVHIGYRGERLISLCSGFCGGMGRIFDQRWLPRVCVDGIVGSEVKQQPAETRNWGGGGCVRGGKGKPVKERKEWHRKPRKAQSILWIYREKATKQTTVEKTCWKEGTVVFFARYIFSREGMPLMTPGSVMLFWP</sequence>
<gene>
    <name evidence="1" type="ORF">FN846DRAFT_554222</name>
</gene>
<dbReference type="AlphaFoldDB" id="A0A5J5F293"/>